<dbReference type="GO" id="GO:0140571">
    <property type="term" value="F:transmembrane ascorbate ferrireductase activity"/>
    <property type="evidence" value="ECO:0007669"/>
    <property type="project" value="UniProtKB-EC"/>
</dbReference>
<evidence type="ECO:0000259" key="14">
    <source>
        <dbReference type="PROSITE" id="PS50939"/>
    </source>
</evidence>
<evidence type="ECO:0000256" key="5">
    <source>
        <dbReference type="ARBA" id="ARBA00022692"/>
    </source>
</evidence>
<feature type="transmembrane region" description="Helical" evidence="12">
    <location>
        <begin position="277"/>
        <end position="298"/>
    </location>
</feature>
<dbReference type="Pfam" id="PF03188">
    <property type="entry name" value="Cytochrom_B561"/>
    <property type="match status" value="1"/>
</dbReference>
<dbReference type="CDD" id="cd08760">
    <property type="entry name" value="Cyt_b561_FRRS1_like"/>
    <property type="match status" value="1"/>
</dbReference>
<comment type="cofactor">
    <cofactor evidence="1">
        <name>heme b</name>
        <dbReference type="ChEBI" id="CHEBI:60344"/>
    </cofactor>
</comment>
<evidence type="ECO:0000256" key="7">
    <source>
        <dbReference type="ARBA" id="ARBA00022982"/>
    </source>
</evidence>
<evidence type="ECO:0000256" key="13">
    <source>
        <dbReference type="SAM" id="SignalP"/>
    </source>
</evidence>
<evidence type="ECO:0000256" key="1">
    <source>
        <dbReference type="ARBA" id="ARBA00001970"/>
    </source>
</evidence>
<sequence length="304" mass="34727">MSLRKFIILLLLLNGILIVLAKKKEKEMNYTEGCSVDVMHEKYYLKYHGILQYTSFFLLVPLAIASAHYLRDFAPSLTPMGLRIWFHLHRTCNLLAVLLTIIGIIMTFIVHKWKWIGPKEGCPEKPTASMCHALFGIIAVSLLWLQPIGAMFRCSPSHNARKWFYYSHKTIGILAWTLSAITIMIATAKFKPYFSNQPTAFILSIIVALLCIIAFVIGEFMHYNSNAVLWNNMSTAKTQSVSYNHSTLAKKNSGKNMQNVQKVKIHMKILNVKYRPLFFVIFAISIFVIWIVFITLIGSDKADD</sequence>
<comment type="subcellular location">
    <subcellularLocation>
        <location evidence="2">Membrane</location>
        <topology evidence="2">Multi-pass membrane protein</topology>
    </subcellularLocation>
</comment>
<evidence type="ECO:0000256" key="9">
    <source>
        <dbReference type="ARBA" id="ARBA00023004"/>
    </source>
</evidence>
<keyword evidence="7" id="KW-0249">Electron transport</keyword>
<evidence type="ECO:0000256" key="2">
    <source>
        <dbReference type="ARBA" id="ARBA00004141"/>
    </source>
</evidence>
<keyword evidence="5 12" id="KW-0812">Transmembrane</keyword>
<dbReference type="InterPro" id="IPR006593">
    <property type="entry name" value="Cyt_b561/ferric_Rdtase_TM"/>
</dbReference>
<proteinExistence type="predicted"/>
<evidence type="ECO:0000256" key="11">
    <source>
        <dbReference type="ARBA" id="ARBA00024225"/>
    </source>
</evidence>
<dbReference type="WBParaSite" id="ACRNAN_scaffold2419.g28975.t1">
    <property type="protein sequence ID" value="ACRNAN_scaffold2419.g28975.t1"/>
    <property type="gene ID" value="ACRNAN_scaffold2419.g28975"/>
</dbReference>
<dbReference type="PANTHER" id="PTHR15422">
    <property type="entry name" value="OS05G0565100 PROTEIN"/>
    <property type="match status" value="1"/>
</dbReference>
<feature type="transmembrane region" description="Helical" evidence="12">
    <location>
        <begin position="91"/>
        <end position="113"/>
    </location>
</feature>
<dbReference type="PROSITE" id="PS50939">
    <property type="entry name" value="CYTOCHROME_B561"/>
    <property type="match status" value="1"/>
</dbReference>
<protein>
    <recommendedName>
        <fullName evidence="11">ascorbate ferrireductase (transmembrane)</fullName>
        <ecNumber evidence="11">7.2.1.3</ecNumber>
    </recommendedName>
</protein>
<dbReference type="GO" id="GO:0046872">
    <property type="term" value="F:metal ion binding"/>
    <property type="evidence" value="ECO:0007669"/>
    <property type="project" value="UniProtKB-KW"/>
</dbReference>
<evidence type="ECO:0000256" key="8">
    <source>
        <dbReference type="ARBA" id="ARBA00022989"/>
    </source>
</evidence>
<evidence type="ECO:0000313" key="15">
    <source>
        <dbReference type="Proteomes" id="UP000887540"/>
    </source>
</evidence>
<dbReference type="GO" id="GO:0020037">
    <property type="term" value="F:heme binding"/>
    <property type="evidence" value="ECO:0007669"/>
    <property type="project" value="TreeGrafter"/>
</dbReference>
<feature type="transmembrane region" description="Helical" evidence="12">
    <location>
        <begin position="133"/>
        <end position="152"/>
    </location>
</feature>
<evidence type="ECO:0000256" key="3">
    <source>
        <dbReference type="ARBA" id="ARBA00022448"/>
    </source>
</evidence>
<keyword evidence="6" id="KW-0479">Metal-binding</keyword>
<feature type="domain" description="Cytochrome b561" evidence="14">
    <location>
        <begin position="11"/>
        <end position="226"/>
    </location>
</feature>
<accession>A0A914DG38</accession>
<keyword evidence="8 12" id="KW-1133">Transmembrane helix</keyword>
<keyword evidence="3" id="KW-0813">Transport</keyword>
<dbReference type="GO" id="GO:0016020">
    <property type="term" value="C:membrane"/>
    <property type="evidence" value="ECO:0007669"/>
    <property type="project" value="UniProtKB-SubCell"/>
</dbReference>
<keyword evidence="9" id="KW-0408">Iron</keyword>
<evidence type="ECO:0000256" key="6">
    <source>
        <dbReference type="ARBA" id="ARBA00022723"/>
    </source>
</evidence>
<dbReference type="Proteomes" id="UP000887540">
    <property type="component" value="Unplaced"/>
</dbReference>
<evidence type="ECO:0000256" key="4">
    <source>
        <dbReference type="ARBA" id="ARBA00022617"/>
    </source>
</evidence>
<keyword evidence="4" id="KW-0349">Heme</keyword>
<dbReference type="EC" id="7.2.1.3" evidence="11"/>
<evidence type="ECO:0000256" key="10">
    <source>
        <dbReference type="ARBA" id="ARBA00023136"/>
    </source>
</evidence>
<dbReference type="SMART" id="SM00665">
    <property type="entry name" value="B561"/>
    <property type="match status" value="1"/>
</dbReference>
<evidence type="ECO:0000313" key="16">
    <source>
        <dbReference type="WBParaSite" id="ACRNAN_scaffold2419.g28975.t1"/>
    </source>
</evidence>
<dbReference type="GO" id="GO:0140575">
    <property type="term" value="F:transmembrane monodehydroascorbate reductase activity"/>
    <property type="evidence" value="ECO:0007669"/>
    <property type="project" value="InterPro"/>
</dbReference>
<dbReference type="InterPro" id="IPR045150">
    <property type="entry name" value="CYB561D1/2"/>
</dbReference>
<dbReference type="PANTHER" id="PTHR15422:SF24">
    <property type="entry name" value="DOMON RELATED DOMAIN-CONTAINING PROTEIN"/>
    <property type="match status" value="1"/>
</dbReference>
<feature type="transmembrane region" description="Helical" evidence="12">
    <location>
        <begin position="50"/>
        <end position="70"/>
    </location>
</feature>
<keyword evidence="13" id="KW-0732">Signal</keyword>
<feature type="transmembrane region" description="Helical" evidence="12">
    <location>
        <begin position="173"/>
        <end position="194"/>
    </location>
</feature>
<evidence type="ECO:0000256" key="12">
    <source>
        <dbReference type="SAM" id="Phobius"/>
    </source>
</evidence>
<dbReference type="Gene3D" id="1.20.120.1770">
    <property type="match status" value="1"/>
</dbReference>
<feature type="chain" id="PRO_5037709498" description="ascorbate ferrireductase (transmembrane)" evidence="13">
    <location>
        <begin position="22"/>
        <end position="304"/>
    </location>
</feature>
<dbReference type="AlphaFoldDB" id="A0A914DG38"/>
<reference evidence="16" key="1">
    <citation type="submission" date="2022-11" db="UniProtKB">
        <authorList>
            <consortium name="WormBaseParasite"/>
        </authorList>
    </citation>
    <scope>IDENTIFICATION</scope>
</reference>
<keyword evidence="15" id="KW-1185">Reference proteome</keyword>
<feature type="transmembrane region" description="Helical" evidence="12">
    <location>
        <begin position="200"/>
        <end position="223"/>
    </location>
</feature>
<feature type="signal peptide" evidence="13">
    <location>
        <begin position="1"/>
        <end position="21"/>
    </location>
</feature>
<name>A0A914DG38_9BILA</name>
<organism evidence="15 16">
    <name type="scientific">Acrobeloides nanus</name>
    <dbReference type="NCBI Taxonomy" id="290746"/>
    <lineage>
        <taxon>Eukaryota</taxon>
        <taxon>Metazoa</taxon>
        <taxon>Ecdysozoa</taxon>
        <taxon>Nematoda</taxon>
        <taxon>Chromadorea</taxon>
        <taxon>Rhabditida</taxon>
        <taxon>Tylenchina</taxon>
        <taxon>Cephalobomorpha</taxon>
        <taxon>Cephaloboidea</taxon>
        <taxon>Cephalobidae</taxon>
        <taxon>Acrobeloides</taxon>
    </lineage>
</organism>
<keyword evidence="10 12" id="KW-0472">Membrane</keyword>